<keyword evidence="2 9" id="KW-1003">Cell membrane</keyword>
<evidence type="ECO:0000256" key="2">
    <source>
        <dbReference type="ARBA" id="ARBA00022475"/>
    </source>
</evidence>
<dbReference type="RefSeq" id="WP_367887652.1">
    <property type="nucleotide sequence ID" value="NZ_CP130612.1"/>
</dbReference>
<feature type="active site" evidence="9">
    <location>
        <position position="144"/>
    </location>
</feature>
<dbReference type="EMBL" id="CP130613">
    <property type="protein sequence ID" value="WKW16570.1"/>
    <property type="molecule type" value="Genomic_DNA"/>
</dbReference>
<evidence type="ECO:0000256" key="7">
    <source>
        <dbReference type="ARBA" id="ARBA00022989"/>
    </source>
</evidence>
<gene>
    <name evidence="9 13" type="primary">lspA</name>
    <name evidence="12" type="ORF">Strain138_001245</name>
    <name evidence="13" type="ORF">Strain318_001245</name>
</gene>
<keyword evidence="4 9" id="KW-0812">Transmembrane</keyword>
<comment type="function">
    <text evidence="9 10">This protein specifically catalyzes the removal of signal peptides from prolipoproteins.</text>
</comment>
<keyword evidence="6 9" id="KW-0378">Hydrolase</keyword>
<evidence type="ECO:0000256" key="5">
    <source>
        <dbReference type="ARBA" id="ARBA00022750"/>
    </source>
</evidence>
<evidence type="ECO:0000256" key="1">
    <source>
        <dbReference type="ARBA" id="ARBA00006139"/>
    </source>
</evidence>
<keyword evidence="5 9" id="KW-0064">Aspartyl protease</keyword>
<organism evidence="13 14">
    <name type="scientific">Pseudogemmatithrix spongiicola</name>
    <dbReference type="NCBI Taxonomy" id="3062599"/>
    <lineage>
        <taxon>Bacteria</taxon>
        <taxon>Pseudomonadati</taxon>
        <taxon>Gemmatimonadota</taxon>
        <taxon>Gemmatimonadia</taxon>
        <taxon>Gemmatimonadales</taxon>
        <taxon>Gemmatimonadaceae</taxon>
        <taxon>Pseudogemmatithrix</taxon>
    </lineage>
</organism>
<evidence type="ECO:0000256" key="11">
    <source>
        <dbReference type="RuleBase" id="RU004181"/>
    </source>
</evidence>
<evidence type="ECO:0000313" key="14">
    <source>
        <dbReference type="Proteomes" id="UP001229955"/>
    </source>
</evidence>
<name>A0AA49K257_9BACT</name>
<evidence type="ECO:0000313" key="13">
    <source>
        <dbReference type="EMBL" id="WKW16570.1"/>
    </source>
</evidence>
<accession>A0AA49K257</accession>
<feature type="active site" evidence="9">
    <location>
        <position position="126"/>
    </location>
</feature>
<dbReference type="Pfam" id="PF01252">
    <property type="entry name" value="Peptidase_A8"/>
    <property type="match status" value="1"/>
</dbReference>
<evidence type="ECO:0000256" key="8">
    <source>
        <dbReference type="ARBA" id="ARBA00023136"/>
    </source>
</evidence>
<evidence type="ECO:0000256" key="10">
    <source>
        <dbReference type="RuleBase" id="RU000594"/>
    </source>
</evidence>
<feature type="transmembrane region" description="Helical" evidence="9">
    <location>
        <begin position="69"/>
        <end position="89"/>
    </location>
</feature>
<dbReference type="EMBL" id="CP130612">
    <property type="protein sequence ID" value="WKW11974.1"/>
    <property type="molecule type" value="Genomic_DNA"/>
</dbReference>
<dbReference type="AlphaFoldDB" id="A0AA49K257"/>
<evidence type="ECO:0000256" key="6">
    <source>
        <dbReference type="ARBA" id="ARBA00022801"/>
    </source>
</evidence>
<comment type="pathway">
    <text evidence="9">Protein modification; lipoprotein biosynthesis (signal peptide cleavage).</text>
</comment>
<keyword evidence="3 9" id="KW-0645">Protease</keyword>
<dbReference type="PRINTS" id="PR00781">
    <property type="entry name" value="LIPOSIGPTASE"/>
</dbReference>
<evidence type="ECO:0000256" key="3">
    <source>
        <dbReference type="ARBA" id="ARBA00022670"/>
    </source>
</evidence>
<dbReference type="GO" id="GO:0006508">
    <property type="term" value="P:proteolysis"/>
    <property type="evidence" value="ECO:0007669"/>
    <property type="project" value="UniProtKB-KW"/>
</dbReference>
<evidence type="ECO:0000256" key="9">
    <source>
        <dbReference type="HAMAP-Rule" id="MF_00161"/>
    </source>
</evidence>
<dbReference type="Proteomes" id="UP001229955">
    <property type="component" value="Chromosome"/>
</dbReference>
<keyword evidence="8 9" id="KW-0472">Membrane</keyword>
<keyword evidence="7 9" id="KW-1133">Transmembrane helix</keyword>
<evidence type="ECO:0000256" key="4">
    <source>
        <dbReference type="ARBA" id="ARBA00022692"/>
    </source>
</evidence>
<dbReference type="PROSITE" id="PS00855">
    <property type="entry name" value="SPASE_II"/>
    <property type="match status" value="1"/>
</dbReference>
<evidence type="ECO:0000313" key="12">
    <source>
        <dbReference type="EMBL" id="WKW11974.1"/>
    </source>
</evidence>
<dbReference type="KEGG" id="pspc:Strain318_001245"/>
<comment type="subcellular location">
    <subcellularLocation>
        <location evidence="9">Cell membrane</location>
        <topology evidence="9">Multi-pass membrane protein</topology>
    </subcellularLocation>
</comment>
<feature type="transmembrane region" description="Helical" evidence="9">
    <location>
        <begin position="96"/>
        <end position="115"/>
    </location>
</feature>
<comment type="caution">
    <text evidence="9">Lacks conserved residue(s) required for the propagation of feature annotation.</text>
</comment>
<comment type="similarity">
    <text evidence="1 9 11">Belongs to the peptidase A8 family.</text>
</comment>
<proteinExistence type="inferred from homology"/>
<feature type="transmembrane region" description="Helical" evidence="9">
    <location>
        <begin position="135"/>
        <end position="159"/>
    </location>
</feature>
<keyword evidence="14" id="KW-1185">Reference proteome</keyword>
<dbReference type="EC" id="3.4.23.36" evidence="9"/>
<dbReference type="NCBIfam" id="TIGR00077">
    <property type="entry name" value="lspA"/>
    <property type="match status" value="1"/>
</dbReference>
<reference evidence="13" key="1">
    <citation type="submission" date="2023-07" db="EMBL/GenBank/DDBJ databases">
        <authorList>
            <person name="Haufschild T."/>
            <person name="Kallscheuer N."/>
            <person name="Hammer J."/>
            <person name="Kohn T."/>
            <person name="Kabuu M."/>
            <person name="Jogler M."/>
            <person name="Wohfarth N."/>
            <person name="Heuer A."/>
            <person name="Rohde M."/>
            <person name="van Teeseling M.C.F."/>
            <person name="Jogler C."/>
        </authorList>
    </citation>
    <scope>NUCLEOTIDE SEQUENCE</scope>
    <source>
        <strain evidence="12">Strain 138</strain>
        <strain evidence="13">Strain 318</strain>
    </source>
</reference>
<dbReference type="InterPro" id="IPR001872">
    <property type="entry name" value="Peptidase_A8"/>
</dbReference>
<dbReference type="GO" id="GO:0004190">
    <property type="term" value="F:aspartic-type endopeptidase activity"/>
    <property type="evidence" value="ECO:0007669"/>
    <property type="project" value="UniProtKB-UniRule"/>
</dbReference>
<dbReference type="GO" id="GO:0005886">
    <property type="term" value="C:plasma membrane"/>
    <property type="evidence" value="ECO:0007669"/>
    <property type="project" value="UniProtKB-SubCell"/>
</dbReference>
<dbReference type="PANTHER" id="PTHR33695:SF1">
    <property type="entry name" value="LIPOPROTEIN SIGNAL PEPTIDASE"/>
    <property type="match status" value="1"/>
</dbReference>
<protein>
    <recommendedName>
        <fullName evidence="9">Lipoprotein signal peptidase</fullName>
        <ecNumber evidence="9">3.4.23.36</ecNumber>
    </recommendedName>
    <alternativeName>
        <fullName evidence="9">Prolipoprotein signal peptidase</fullName>
    </alternativeName>
    <alternativeName>
        <fullName evidence="9">Signal peptidase II</fullName>
        <shortName evidence="9">SPase II</shortName>
    </alternativeName>
</protein>
<accession>A0AA49JU49</accession>
<sequence>MARSEPGGLGPVGVLSITGGIVLADAFTKLLAVDRLAPIHTPHPVLGDVLRWTLVYNPGAAFGLHLGPWSRWIFIVLTFVALGVLWSMYRQSVPEARLKVIALATIAGGAIGNLVDRVRSSRGVVDFIDVGVGDWRWPTFNIADIAVSCGAIALAIVLWREDVEAERLAKAEASADATDEATAAPDAHGAS</sequence>
<comment type="catalytic activity">
    <reaction evidence="9 10">
        <text>Release of signal peptides from bacterial membrane prolipoproteins. Hydrolyzes -Xaa-Yaa-Zaa-|-(S,diacylglyceryl)Cys-, in which Xaa is hydrophobic (preferably Leu), and Yaa (Ala or Ser) and Zaa (Gly or Ala) have small, neutral side chains.</text>
        <dbReference type="EC" id="3.4.23.36"/>
    </reaction>
</comment>
<dbReference type="PANTHER" id="PTHR33695">
    <property type="entry name" value="LIPOPROTEIN SIGNAL PEPTIDASE"/>
    <property type="match status" value="1"/>
</dbReference>
<dbReference type="HAMAP" id="MF_00161">
    <property type="entry name" value="LspA"/>
    <property type="match status" value="1"/>
</dbReference>